<proteinExistence type="predicted"/>
<organism evidence="1 2">
    <name type="scientific">Pantoea brenneri</name>
    <dbReference type="NCBI Taxonomy" id="472694"/>
    <lineage>
        <taxon>Bacteria</taxon>
        <taxon>Pseudomonadati</taxon>
        <taxon>Pseudomonadota</taxon>
        <taxon>Gammaproteobacteria</taxon>
        <taxon>Enterobacterales</taxon>
        <taxon>Erwiniaceae</taxon>
        <taxon>Pantoea</taxon>
    </lineage>
</organism>
<gene>
    <name evidence="1" type="ORF">HU668_14860</name>
</gene>
<comment type="caution">
    <text evidence="1">The sequence shown here is derived from an EMBL/GenBank/DDBJ whole genome shotgun (WGS) entry which is preliminary data.</text>
</comment>
<dbReference type="AlphaFoldDB" id="A0A7Y6NFY7"/>
<protein>
    <submittedName>
        <fullName evidence="1">Uncharacterized protein</fullName>
    </submittedName>
</protein>
<name>A0A7Y6NFY7_9GAMM</name>
<dbReference type="Proteomes" id="UP000566985">
    <property type="component" value="Unassembled WGS sequence"/>
</dbReference>
<dbReference type="GeneID" id="57346511"/>
<reference evidence="1 2" key="1">
    <citation type="submission" date="2020-05" db="EMBL/GenBank/DDBJ databases">
        <title>Whole Genome Sequences of Enterobacteriales Associated with the International Space Station.</title>
        <authorList>
            <person name="Bharadwaj A."/>
            <person name="Daudu R."/>
            <person name="Singh N."/>
            <person name="Wood J."/>
            <person name="Debieu M."/>
            <person name="Mason C."/>
            <person name="Wang C."/>
            <person name="Venkateswaran K."/>
        </authorList>
    </citation>
    <scope>NUCLEOTIDE SEQUENCE [LARGE SCALE GENOMIC DNA]</scope>
    <source>
        <strain evidence="1 2">IF5SW-B1</strain>
    </source>
</reference>
<accession>A0A7Y6NFY7</accession>
<evidence type="ECO:0000313" key="2">
    <source>
        <dbReference type="Proteomes" id="UP000566985"/>
    </source>
</evidence>
<evidence type="ECO:0000313" key="1">
    <source>
        <dbReference type="EMBL" id="NUY97733.1"/>
    </source>
</evidence>
<dbReference type="EMBL" id="JABWPM010000017">
    <property type="protein sequence ID" value="NUY97733.1"/>
    <property type="molecule type" value="Genomic_DNA"/>
</dbReference>
<sequence length="97" mass="10812">MSKIKAAVLDVLSDGQWHLMADIFDQVCKRCRTNRLNVANVINTLSGGHHIIKEHVDNQYGVCRYRMKDTAAGFGVSTHMASLNELLKTARGQHAPH</sequence>
<dbReference type="RefSeq" id="WP_069728496.1">
    <property type="nucleotide sequence ID" value="NZ_JABWPE010000018.1"/>
</dbReference>